<reference evidence="3 4" key="1">
    <citation type="submission" date="2017-08" db="EMBL/GenBank/DDBJ databases">
        <title>Draft genome sequences of 64 type strains of genus Staph aureus.</title>
        <authorList>
            <person name="Cole K."/>
            <person name="Golubchik T."/>
            <person name="Russell J."/>
            <person name="Foster D."/>
            <person name="Llewelyn M."/>
            <person name="Wilson D."/>
            <person name="Crook D."/>
            <person name="Paul J."/>
        </authorList>
    </citation>
    <scope>NUCLEOTIDE SEQUENCE [LARGE SCALE GENOMIC DNA]</scope>
    <source>
        <strain evidence="3 4">NCTC 12101</strain>
    </source>
</reference>
<dbReference type="AlphaFoldDB" id="A0AAP8PMS8"/>
<dbReference type="Proteomes" id="UP001171687">
    <property type="component" value="Unassembled WGS sequence"/>
</dbReference>
<dbReference type="Proteomes" id="UP000242470">
    <property type="component" value="Unassembled WGS sequence"/>
</dbReference>
<feature type="region of interest" description="Disordered" evidence="1">
    <location>
        <begin position="24"/>
        <end position="56"/>
    </location>
</feature>
<feature type="region of interest" description="Disordered" evidence="1">
    <location>
        <begin position="179"/>
        <end position="204"/>
    </location>
</feature>
<dbReference type="GeneID" id="64981198"/>
<evidence type="ECO:0000313" key="4">
    <source>
        <dbReference type="Proteomes" id="UP000242470"/>
    </source>
</evidence>
<feature type="compositionally biased region" description="Basic and acidic residues" evidence="1">
    <location>
        <begin position="33"/>
        <end position="42"/>
    </location>
</feature>
<evidence type="ECO:0000256" key="1">
    <source>
        <dbReference type="SAM" id="MobiDB-lite"/>
    </source>
</evidence>
<evidence type="ECO:0000313" key="3">
    <source>
        <dbReference type="EMBL" id="PNZ66297.1"/>
    </source>
</evidence>
<gene>
    <name evidence="3" type="ORF">CD158_08870</name>
    <name evidence="2" type="ORF">QYH67_06785</name>
</gene>
<dbReference type="RefSeq" id="WP_059107843.1">
    <property type="nucleotide sequence ID" value="NZ_AP024589.1"/>
</dbReference>
<evidence type="ECO:0000313" key="2">
    <source>
        <dbReference type="EMBL" id="MDN4533272.1"/>
    </source>
</evidence>
<sequence length="224" mass="25153">MKRIAYYGSCILCLSVLLTGCNNDQEEQSSESKTAEKSEQKESTQQAHLNDDEKQEVKEDLIKWMAKREAKDDRAVSNRYFNSGSFSNGDWYAGSPDAQIQVSNQGDPGPKAFDVHNVVGLVTYESNADVTGFDESAQSLTNIEGYEQVANMSAPITKYLFADNGKVYKCTFDKDSEETTLSSGFAPKDHTTKDPNLAPDRTFDEVKDKEITEHYHKLLDQYDK</sequence>
<dbReference type="EMBL" id="PPQW01000068">
    <property type="protein sequence ID" value="PNZ66297.1"/>
    <property type="molecule type" value="Genomic_DNA"/>
</dbReference>
<proteinExistence type="predicted"/>
<name>A0AAP8PMS8_9STAP</name>
<comment type="caution">
    <text evidence="3">The sequence shown here is derived from an EMBL/GenBank/DDBJ whole genome shotgun (WGS) entry which is preliminary data.</text>
</comment>
<dbReference type="EMBL" id="JAUHQC010000010">
    <property type="protein sequence ID" value="MDN4533272.1"/>
    <property type="molecule type" value="Genomic_DNA"/>
</dbReference>
<dbReference type="PROSITE" id="PS51257">
    <property type="entry name" value="PROKAR_LIPOPROTEIN"/>
    <property type="match status" value="1"/>
</dbReference>
<organism evidence="3 4">
    <name type="scientific">Staphylococcus auricularis</name>
    <dbReference type="NCBI Taxonomy" id="29379"/>
    <lineage>
        <taxon>Bacteria</taxon>
        <taxon>Bacillati</taxon>
        <taxon>Bacillota</taxon>
        <taxon>Bacilli</taxon>
        <taxon>Bacillales</taxon>
        <taxon>Staphylococcaceae</taxon>
        <taxon>Staphylococcus</taxon>
    </lineage>
</organism>
<accession>A0AAP8PMS8</accession>
<protein>
    <recommendedName>
        <fullName evidence="5">Lipoprotein</fullName>
    </recommendedName>
</protein>
<evidence type="ECO:0008006" key="5">
    <source>
        <dbReference type="Google" id="ProtNLM"/>
    </source>
</evidence>
<reference evidence="2" key="2">
    <citation type="submission" date="2023-07" db="EMBL/GenBank/DDBJ databases">
        <title>Evaluation of the beneficial properties of pineapple isolates.</title>
        <authorList>
            <person name="Adefiranye O."/>
        </authorList>
    </citation>
    <scope>NUCLEOTIDE SEQUENCE</scope>
    <source>
        <strain evidence="2">PAPLE_T1</strain>
    </source>
</reference>